<dbReference type="InterPro" id="IPR001936">
    <property type="entry name" value="RasGAP_dom"/>
</dbReference>
<dbReference type="PANTHER" id="PTHR10194">
    <property type="entry name" value="RAS GTPASE-ACTIVATING PROTEINS"/>
    <property type="match status" value="1"/>
</dbReference>
<dbReference type="PROSITE" id="PS50018">
    <property type="entry name" value="RAS_GTPASE_ACTIV_2"/>
    <property type="match status" value="1"/>
</dbReference>
<dbReference type="CDD" id="cd07307">
    <property type="entry name" value="BAR"/>
    <property type="match status" value="1"/>
</dbReference>
<dbReference type="InterPro" id="IPR039360">
    <property type="entry name" value="Ras_GTPase"/>
</dbReference>
<dbReference type="SMART" id="SM00323">
    <property type="entry name" value="RasGAP"/>
    <property type="match status" value="1"/>
</dbReference>
<accession>A0ABQ8YAS3</accession>
<dbReference type="EMBL" id="JAOAOG010000195">
    <property type="protein sequence ID" value="KAJ6241124.1"/>
    <property type="molecule type" value="Genomic_DNA"/>
</dbReference>
<proteinExistence type="predicted"/>
<keyword evidence="5" id="KW-1185">Reference proteome</keyword>
<evidence type="ECO:0000259" key="3">
    <source>
        <dbReference type="PROSITE" id="PS50018"/>
    </source>
</evidence>
<evidence type="ECO:0000256" key="1">
    <source>
        <dbReference type="ARBA" id="ARBA00022468"/>
    </source>
</evidence>
<dbReference type="Pfam" id="PF16746">
    <property type="entry name" value="BAR_3"/>
    <property type="match status" value="1"/>
</dbReference>
<sequence length="590" mass="67945">MSKLRFFKQTVKEKIINAKKSELTSEFFFSGLKQSKEVKKQLRELISKTKHFVSTVSNDIKIHQDFIKTYRLYSKTINNEEGEIDIVTCLIKVAEISTSLIHLHDSMQKKLSGSVLSPSQTWLNKDYKNLMQTKKEYESLRRQFDSSHSTRESYKKKKEQDPKKLEMLENDVVSAKEKLLKICGDLYFSLDELVSGKDANLLQIITNSLQALQKYYYDGYTSIYESFDYIGQVKEKVEQMINQFNSENREKDMMTLTKAQEDDDSKYDSLVMCLSSQNQSIVASLITATASDPEILKSLIRVYEAYGQTRNVLQNCINKEVENTQSSAQLFRENTPSTKLTSSFTKVIGNNYRKETLLSLVQWIQDNPRGYECNSNKCKKDENADENIQNILETSQMFLESIINSIDQAPLPMRCICYDLRQAVKKRFPDQELQSVGSYIFLRFFCPGISNLQVSGVQEELKTQPDKVLLQTALMVTRLLQSLANGTYFDKKNPELKGLNVFIDNNKNDIKAFFNNFSIIPENQEYTPIASLDEVKKLDLPLLHQTICENIDEITKFLHSKKEKQACIDLFNALKLIGPTSAPPEKKKKK</sequence>
<organism evidence="4 5">
    <name type="scientific">Anaeramoeba flamelloides</name>
    <dbReference type="NCBI Taxonomy" id="1746091"/>
    <lineage>
        <taxon>Eukaryota</taxon>
        <taxon>Metamonada</taxon>
        <taxon>Anaeramoebidae</taxon>
        <taxon>Anaeramoeba</taxon>
    </lineage>
</organism>
<comment type="caution">
    <text evidence="4">The sequence shown here is derived from an EMBL/GenBank/DDBJ whole genome shotgun (WGS) entry which is preliminary data.</text>
</comment>
<gene>
    <name evidence="4" type="ORF">M0813_23313</name>
</gene>
<dbReference type="Pfam" id="PF00616">
    <property type="entry name" value="RasGAP"/>
    <property type="match status" value="1"/>
</dbReference>
<dbReference type="Gene3D" id="1.20.1270.60">
    <property type="entry name" value="Arfaptin homology (AH) domain/BAR domain"/>
    <property type="match status" value="1"/>
</dbReference>
<dbReference type="Gene3D" id="1.10.506.10">
    <property type="entry name" value="GTPase Activation - p120gap, domain 1"/>
    <property type="match status" value="2"/>
</dbReference>
<evidence type="ECO:0000256" key="2">
    <source>
        <dbReference type="SAM" id="MobiDB-lite"/>
    </source>
</evidence>
<protein>
    <recommendedName>
        <fullName evidence="3">Ras-GAP domain-containing protein</fullName>
    </recommendedName>
</protein>
<evidence type="ECO:0000313" key="5">
    <source>
        <dbReference type="Proteomes" id="UP001150062"/>
    </source>
</evidence>
<feature type="domain" description="Ras-GAP" evidence="3">
    <location>
        <begin position="291"/>
        <end position="485"/>
    </location>
</feature>
<dbReference type="Proteomes" id="UP001150062">
    <property type="component" value="Unassembled WGS sequence"/>
</dbReference>
<evidence type="ECO:0000313" key="4">
    <source>
        <dbReference type="EMBL" id="KAJ6241124.1"/>
    </source>
</evidence>
<keyword evidence="1" id="KW-0343">GTPase activation</keyword>
<dbReference type="SUPFAM" id="SSF103657">
    <property type="entry name" value="BAR/IMD domain-like"/>
    <property type="match status" value="1"/>
</dbReference>
<dbReference type="PANTHER" id="PTHR10194:SF60">
    <property type="entry name" value="RAS GTPASE-ACTIVATING PROTEIN RASKOL"/>
    <property type="match status" value="1"/>
</dbReference>
<dbReference type="SUPFAM" id="SSF48350">
    <property type="entry name" value="GTPase activation domain, GAP"/>
    <property type="match status" value="1"/>
</dbReference>
<name>A0ABQ8YAS3_9EUKA</name>
<dbReference type="InterPro" id="IPR027267">
    <property type="entry name" value="AH/BAR_dom_sf"/>
</dbReference>
<reference evidence="4" key="1">
    <citation type="submission" date="2022-08" db="EMBL/GenBank/DDBJ databases">
        <title>Novel sulfate-reducing endosymbionts in the free-living metamonad Anaeramoeba.</title>
        <authorList>
            <person name="Jerlstrom-Hultqvist J."/>
            <person name="Cepicka I."/>
            <person name="Gallot-Lavallee L."/>
            <person name="Salas-Leiva D."/>
            <person name="Curtis B.A."/>
            <person name="Zahonova K."/>
            <person name="Pipaliya S."/>
            <person name="Dacks J."/>
            <person name="Roger A.J."/>
        </authorList>
    </citation>
    <scope>NUCLEOTIDE SEQUENCE</scope>
    <source>
        <strain evidence="4">Schooner1</strain>
    </source>
</reference>
<feature type="region of interest" description="Disordered" evidence="2">
    <location>
        <begin position="141"/>
        <end position="162"/>
    </location>
</feature>
<dbReference type="InterPro" id="IPR008936">
    <property type="entry name" value="Rho_GTPase_activation_prot"/>
</dbReference>
<dbReference type="InterPro" id="IPR004148">
    <property type="entry name" value="BAR_dom"/>
</dbReference>